<feature type="compositionally biased region" description="Polar residues" evidence="1">
    <location>
        <begin position="76"/>
        <end position="96"/>
    </location>
</feature>
<feature type="region of interest" description="Disordered" evidence="1">
    <location>
        <begin position="410"/>
        <end position="433"/>
    </location>
</feature>
<accession>A0A9N8HGG3</accession>
<name>A0A9N8HGG3_9STRA</name>
<organism evidence="2 3">
    <name type="scientific">Seminavis robusta</name>
    <dbReference type="NCBI Taxonomy" id="568900"/>
    <lineage>
        <taxon>Eukaryota</taxon>
        <taxon>Sar</taxon>
        <taxon>Stramenopiles</taxon>
        <taxon>Ochrophyta</taxon>
        <taxon>Bacillariophyta</taxon>
        <taxon>Bacillariophyceae</taxon>
        <taxon>Bacillariophycidae</taxon>
        <taxon>Naviculales</taxon>
        <taxon>Naviculaceae</taxon>
        <taxon>Seminavis</taxon>
    </lineage>
</organism>
<protein>
    <submittedName>
        <fullName evidence="2">Uncharacterized protein</fullName>
    </submittedName>
</protein>
<feature type="region of interest" description="Disordered" evidence="1">
    <location>
        <begin position="227"/>
        <end position="263"/>
    </location>
</feature>
<evidence type="ECO:0000313" key="2">
    <source>
        <dbReference type="EMBL" id="CAB9511405.1"/>
    </source>
</evidence>
<feature type="compositionally biased region" description="Acidic residues" evidence="1">
    <location>
        <begin position="242"/>
        <end position="254"/>
    </location>
</feature>
<reference evidence="2" key="1">
    <citation type="submission" date="2020-06" db="EMBL/GenBank/DDBJ databases">
        <authorList>
            <consortium name="Plant Systems Biology data submission"/>
        </authorList>
    </citation>
    <scope>NUCLEOTIDE SEQUENCE</scope>
    <source>
        <strain evidence="2">D6</strain>
    </source>
</reference>
<proteinExistence type="predicted"/>
<feature type="compositionally biased region" description="Low complexity" evidence="1">
    <location>
        <begin position="47"/>
        <end position="67"/>
    </location>
</feature>
<gene>
    <name evidence="2" type="ORF">SEMRO_483_G152050.1</name>
</gene>
<feature type="compositionally biased region" description="Basic residues" evidence="1">
    <location>
        <begin position="178"/>
        <end position="188"/>
    </location>
</feature>
<feature type="compositionally biased region" description="Low complexity" evidence="1">
    <location>
        <begin position="121"/>
        <end position="140"/>
    </location>
</feature>
<feature type="compositionally biased region" description="Low complexity" evidence="1">
    <location>
        <begin position="102"/>
        <end position="113"/>
    </location>
</feature>
<evidence type="ECO:0000256" key="1">
    <source>
        <dbReference type="SAM" id="MobiDB-lite"/>
    </source>
</evidence>
<feature type="region of interest" description="Disordered" evidence="1">
    <location>
        <begin position="1"/>
        <end position="141"/>
    </location>
</feature>
<comment type="caution">
    <text evidence="2">The sequence shown here is derived from an EMBL/GenBank/DDBJ whole genome shotgun (WGS) entry which is preliminary data.</text>
</comment>
<sequence>MEETPNAVHNGGMSSEARRNLIETAASAAAAATPRDKENAGANSSQSAEAPKTSSTATASATAQAPPIKTPARTRLTGQTPRQKISPSFFTATTPSPAAVDTTTSSIINNNNNKPQPRHYTSPAATPSSFPSTKSPPGTSQVLRKHFQSLGFSTPPGKHTQQRLLSTGAVRLTPANRKNNKGNHHHHPPTMNSKRIGFDGTNYTPSKELLKSTASSRNQRVLGLHDISMDQQNQSVEVHTEQDEEDDDDDDDLPLEPHQQQQLPYLMQPVPEASMMDDDTVASSATVDDASFDMSLPSMNQNSSFLSNTSNILPAPHSPLTPRMGCLNPVALTLLNDGKEDYNYLLTQDALYPIPKVEDTMDIVGVTTPAKSSCLSPTFGAQSPAEVRATLSQKVRSTLARPVAILPKTGRISPSQAHASPRLLMRPQPKHVR</sequence>
<dbReference type="Proteomes" id="UP001153069">
    <property type="component" value="Unassembled WGS sequence"/>
</dbReference>
<feature type="region of interest" description="Disordered" evidence="1">
    <location>
        <begin position="174"/>
        <end position="205"/>
    </location>
</feature>
<dbReference type="AlphaFoldDB" id="A0A9N8HGG3"/>
<dbReference type="EMBL" id="CAICTM010000482">
    <property type="protein sequence ID" value="CAB9511405.1"/>
    <property type="molecule type" value="Genomic_DNA"/>
</dbReference>
<keyword evidence="3" id="KW-1185">Reference proteome</keyword>
<evidence type="ECO:0000313" key="3">
    <source>
        <dbReference type="Proteomes" id="UP001153069"/>
    </source>
</evidence>